<evidence type="ECO:0000313" key="3">
    <source>
        <dbReference type="RefSeq" id="XP_013205114.1"/>
    </source>
</evidence>
<feature type="compositionally biased region" description="Pro residues" evidence="1">
    <location>
        <begin position="8"/>
        <end position="20"/>
    </location>
</feature>
<feature type="compositionally biased region" description="Polar residues" evidence="1">
    <location>
        <begin position="49"/>
        <end position="59"/>
    </location>
</feature>
<evidence type="ECO:0000313" key="2">
    <source>
        <dbReference type="Proteomes" id="UP000694915"/>
    </source>
</evidence>
<protein>
    <submittedName>
        <fullName evidence="3">Predicted GPI-anchored protein 58</fullName>
    </submittedName>
</protein>
<dbReference type="RefSeq" id="XP_013205114.1">
    <property type="nucleotide sequence ID" value="XM_013349660.1"/>
</dbReference>
<evidence type="ECO:0000256" key="1">
    <source>
        <dbReference type="SAM" id="MobiDB-lite"/>
    </source>
</evidence>
<sequence>MSAAQTGPPHPPGIPGAPGPHEPERDRPRRGPWAGEGRELFLQHRHAGSTRQAAATRPSSPERRNLPGLRARGTARVVSRARPLGASWARRRREALAAASLSCAPRSLLRAPLAPARPAPARPETTAPVRSDAACAHQHARGACSPARHPKPIPHATPGQDRPARSEAQSVAPRRTSDLPPHPGLISGDKKHT</sequence>
<reference evidence="3" key="1">
    <citation type="submission" date="2025-08" db="UniProtKB">
        <authorList>
            <consortium name="RefSeq"/>
        </authorList>
    </citation>
    <scope>IDENTIFICATION</scope>
</reference>
<dbReference type="GeneID" id="106144013"/>
<keyword evidence="2" id="KW-1185">Reference proteome</keyword>
<feature type="region of interest" description="Disordered" evidence="1">
    <location>
        <begin position="1"/>
        <end position="87"/>
    </location>
</feature>
<accession>A0ABM1AN99</accession>
<name>A0ABM1AN99_MICOH</name>
<proteinExistence type="predicted"/>
<gene>
    <name evidence="3" type="primary">LOC106144013</name>
</gene>
<dbReference type="Proteomes" id="UP000694915">
    <property type="component" value="Chromosome 2"/>
</dbReference>
<organism evidence="2 3">
    <name type="scientific">Microtus ochrogaster</name>
    <name type="common">Prairie vole</name>
    <dbReference type="NCBI Taxonomy" id="79684"/>
    <lineage>
        <taxon>Eukaryota</taxon>
        <taxon>Metazoa</taxon>
        <taxon>Chordata</taxon>
        <taxon>Craniata</taxon>
        <taxon>Vertebrata</taxon>
        <taxon>Euteleostomi</taxon>
        <taxon>Mammalia</taxon>
        <taxon>Eutheria</taxon>
        <taxon>Euarchontoglires</taxon>
        <taxon>Glires</taxon>
        <taxon>Rodentia</taxon>
        <taxon>Myomorpha</taxon>
        <taxon>Muroidea</taxon>
        <taxon>Cricetidae</taxon>
        <taxon>Arvicolinae</taxon>
        <taxon>Microtus</taxon>
    </lineage>
</organism>
<feature type="region of interest" description="Disordered" evidence="1">
    <location>
        <begin position="114"/>
        <end position="193"/>
    </location>
</feature>